<reference evidence="2 3" key="1">
    <citation type="journal article" date="2015" name="Genome Biol. Evol.">
        <title>Phylogenomic analyses indicate that early fungi evolved digesting cell walls of algal ancestors of land plants.</title>
        <authorList>
            <person name="Chang Y."/>
            <person name="Wang S."/>
            <person name="Sekimoto S."/>
            <person name="Aerts A.L."/>
            <person name="Choi C."/>
            <person name="Clum A."/>
            <person name="LaButti K.M."/>
            <person name="Lindquist E.A."/>
            <person name="Yee Ngan C."/>
            <person name="Ohm R.A."/>
            <person name="Salamov A.A."/>
            <person name="Grigoriev I.V."/>
            <person name="Spatafora J.W."/>
            <person name="Berbee M.L."/>
        </authorList>
    </citation>
    <scope>NUCLEOTIDE SEQUENCE [LARGE SCALE GENOMIC DNA]</scope>
    <source>
        <strain evidence="2 3">JEL478</strain>
    </source>
</reference>
<keyword evidence="3" id="KW-1185">Reference proteome</keyword>
<feature type="region of interest" description="Disordered" evidence="1">
    <location>
        <begin position="63"/>
        <end position="161"/>
    </location>
</feature>
<feature type="region of interest" description="Disordered" evidence="1">
    <location>
        <begin position="262"/>
        <end position="310"/>
    </location>
</feature>
<dbReference type="Proteomes" id="UP000070544">
    <property type="component" value="Unassembled WGS sequence"/>
</dbReference>
<organism evidence="2 3">
    <name type="scientific">Gonapodya prolifera (strain JEL478)</name>
    <name type="common">Monoblepharis prolifera</name>
    <dbReference type="NCBI Taxonomy" id="1344416"/>
    <lineage>
        <taxon>Eukaryota</taxon>
        <taxon>Fungi</taxon>
        <taxon>Fungi incertae sedis</taxon>
        <taxon>Chytridiomycota</taxon>
        <taxon>Chytridiomycota incertae sedis</taxon>
        <taxon>Monoblepharidomycetes</taxon>
        <taxon>Monoblepharidales</taxon>
        <taxon>Gonapodyaceae</taxon>
        <taxon>Gonapodya</taxon>
    </lineage>
</organism>
<evidence type="ECO:0000313" key="2">
    <source>
        <dbReference type="EMBL" id="KXS20540.1"/>
    </source>
</evidence>
<accession>A0A139AUX9</accession>
<dbReference type="AlphaFoldDB" id="A0A139AUX9"/>
<evidence type="ECO:0000256" key="1">
    <source>
        <dbReference type="SAM" id="MobiDB-lite"/>
    </source>
</evidence>
<feature type="region of interest" description="Disordered" evidence="1">
    <location>
        <begin position="175"/>
        <end position="205"/>
    </location>
</feature>
<feature type="compositionally biased region" description="Polar residues" evidence="1">
    <location>
        <begin position="72"/>
        <end position="100"/>
    </location>
</feature>
<feature type="compositionally biased region" description="Basic and acidic residues" evidence="1">
    <location>
        <begin position="132"/>
        <end position="145"/>
    </location>
</feature>
<gene>
    <name evidence="2" type="ORF">M427DRAFT_377838</name>
</gene>
<proteinExistence type="predicted"/>
<dbReference type="EMBL" id="KQ965735">
    <property type="protein sequence ID" value="KXS20540.1"/>
    <property type="molecule type" value="Genomic_DNA"/>
</dbReference>
<name>A0A139AUX9_GONPJ</name>
<evidence type="ECO:0000313" key="3">
    <source>
        <dbReference type="Proteomes" id="UP000070544"/>
    </source>
</evidence>
<sequence length="310" mass="31774">MNAGNMCDSCLSTRMDPTLPKDGGTVTAMTVVNGLQNAFIVLMCLNVGVLHCVVTHFVQHLSGTGSGGTSSQNRSYSKPLSGLRSQGSALTFETAPTSGRRTPRGKSELRDAPIFDQNDDISMFTSTQSGKSIERPAASDKKSSPHGDNGYPEDSHGSQYGVAGNAQRKLILGSSLASSSGGGSTSAPAPAPAVQTGFSPNALLGGSERVSTLERRRVSVDIGQVQMAVGTGPLGASTLERRRGAGNTLRRMSLVSEAIAREAATEMGANPNGDMGGGNGTGNSSVSVRSRSVSATKPLKEVDGTKGSLG</sequence>
<protein>
    <submittedName>
        <fullName evidence="2">Uncharacterized protein</fullName>
    </submittedName>
</protein>
<feature type="compositionally biased region" description="Low complexity" evidence="1">
    <location>
        <begin position="282"/>
        <end position="294"/>
    </location>
</feature>
<dbReference type="OrthoDB" id="10605356at2759"/>